<dbReference type="RefSeq" id="WP_187963949.1">
    <property type="nucleotide sequence ID" value="NZ_JACVDC010000003.1"/>
</dbReference>
<dbReference type="Proteomes" id="UP000653730">
    <property type="component" value="Unassembled WGS sequence"/>
</dbReference>
<evidence type="ECO:0000313" key="3">
    <source>
        <dbReference type="Proteomes" id="UP000653730"/>
    </source>
</evidence>
<organism evidence="2 3">
    <name type="scientific">Sinomicrobium weinanense</name>
    <dbReference type="NCBI Taxonomy" id="2842200"/>
    <lineage>
        <taxon>Bacteria</taxon>
        <taxon>Pseudomonadati</taxon>
        <taxon>Bacteroidota</taxon>
        <taxon>Flavobacteriia</taxon>
        <taxon>Flavobacteriales</taxon>
        <taxon>Flavobacteriaceae</taxon>
        <taxon>Sinomicrobium</taxon>
    </lineage>
</organism>
<feature type="region of interest" description="Disordered" evidence="1">
    <location>
        <begin position="299"/>
        <end position="318"/>
    </location>
</feature>
<name>A0A926JNY1_9FLAO</name>
<evidence type="ECO:0000256" key="1">
    <source>
        <dbReference type="SAM" id="MobiDB-lite"/>
    </source>
</evidence>
<reference evidence="2 3" key="1">
    <citation type="submission" date="2020-09" db="EMBL/GenBank/DDBJ databases">
        <title>Sinomicrobium weinanense sp. nov., a halophilic bacteria isolated from saline-alkali soil.</title>
        <authorList>
            <person name="Wu P."/>
            <person name="Ren H."/>
            <person name="Mei Y."/>
            <person name="Liang Y."/>
            <person name="Chen Z."/>
        </authorList>
    </citation>
    <scope>NUCLEOTIDE SEQUENCE [LARGE SCALE GENOMIC DNA]</scope>
    <source>
        <strain evidence="2 3">FJxs</strain>
    </source>
</reference>
<dbReference type="EMBL" id="JACVDC010000003">
    <property type="protein sequence ID" value="MBC9794792.1"/>
    <property type="molecule type" value="Genomic_DNA"/>
</dbReference>
<comment type="caution">
    <text evidence="2">The sequence shown here is derived from an EMBL/GenBank/DDBJ whole genome shotgun (WGS) entry which is preliminary data.</text>
</comment>
<accession>A0A926JNY1</accession>
<feature type="compositionally biased region" description="Polar residues" evidence="1">
    <location>
        <begin position="239"/>
        <end position="249"/>
    </location>
</feature>
<gene>
    <name evidence="2" type="ORF">IBL28_02335</name>
</gene>
<sequence>MALSVIQFRGRDQGHYVFNADIGTARYFRYVLGSEAVKLKTGKNRKDTIQVVSGRKKASRLFEVNPALQKINRGEFPLKIPENEIDENTRYIQLYSFSGKKQKVPTISRIIKLYPPITKRVPEHKGHLWSGEQSKRMIKQVKMQDFTVTNKAFGHREPSMSKVMFWNTIVSRLPDIIANAAPIIGGLLKKDNGQSGPDNATQENRGGNSAQTEELIKSIVAILQSANGSEAATPRESEQNGVSESQSANGRGEGYNIEPDTLIGLGPVLEKILSPEAILAIGDDPQKLFKAIKDAVRKTEPNRPVTPPAIKTTPASKSMSYHLQPHSAIHRKNTYSKAKVAPALLAALPALMPLLQKVLNPETLKALNPAQLFKVVGDTVLKMDTRELEHLEKINPGIDTADDISKLLQGMSITPSHTSDEIKFKLIKNLNLDFIATKTVAFKNKNRVLYSKKGRVVIPFKISRASGQAVNRILKRSVVQITLKEAESLKEVFRKNIKLLDVDLGQPVSEAYLTPEEVKQLPCNSELKLEVAYIWKSAENKNIGVFKSHYVHFTDTYTFNRIGKKIGNPMPLNDIDIHRKFWHKVWEGGFSKSRRWEIDFDLKYFYVFDPKEEGISKLETRKRITDDNADPGEEHPGRRKVRARLKSGIDYGIGVLNSLLSLTGREIFDEELIRALKNSKLGGNLQDAARLRVEMKGREGDTGTLWAYPEIAFHTLHLSRPGEIDQYGQVVSLEPVEKIIPKPDAIHFIGTKSER</sequence>
<proteinExistence type="predicted"/>
<feature type="region of interest" description="Disordered" evidence="1">
    <location>
        <begin position="227"/>
        <end position="256"/>
    </location>
</feature>
<protein>
    <submittedName>
        <fullName evidence="2">Uncharacterized protein</fullName>
    </submittedName>
</protein>
<dbReference type="AlphaFoldDB" id="A0A926JNY1"/>
<keyword evidence="3" id="KW-1185">Reference proteome</keyword>
<evidence type="ECO:0000313" key="2">
    <source>
        <dbReference type="EMBL" id="MBC9794792.1"/>
    </source>
</evidence>